<dbReference type="InterPro" id="IPR001063">
    <property type="entry name" value="Ribosomal_uL22"/>
</dbReference>
<dbReference type="EMBL" id="MFAE01000007">
    <property type="protein sequence ID" value="OGD67207.1"/>
    <property type="molecule type" value="Genomic_DNA"/>
</dbReference>
<comment type="similarity">
    <text evidence="1 7 8">Belongs to the universal ribosomal protein uL22 family.</text>
</comment>
<evidence type="ECO:0000256" key="5">
    <source>
        <dbReference type="ARBA" id="ARBA00023274"/>
    </source>
</evidence>
<feature type="compositionally biased region" description="Basic and acidic residues" evidence="11">
    <location>
        <begin position="122"/>
        <end position="143"/>
    </location>
</feature>
<protein>
    <recommendedName>
        <fullName evidence="6 7">Large ribosomal subunit protein uL22</fullName>
    </recommendedName>
</protein>
<comment type="caution">
    <text evidence="12">The sequence shown here is derived from an EMBL/GenBank/DDBJ whole genome shotgun (WGS) entry which is preliminary data.</text>
</comment>
<dbReference type="InterPro" id="IPR036394">
    <property type="entry name" value="Ribosomal_uL22_sf"/>
</dbReference>
<evidence type="ECO:0000256" key="8">
    <source>
        <dbReference type="RuleBase" id="RU004005"/>
    </source>
</evidence>
<dbReference type="Pfam" id="PF00237">
    <property type="entry name" value="Ribosomal_L22"/>
    <property type="match status" value="1"/>
</dbReference>
<organism evidence="12 13">
    <name type="scientific">Candidatus Campbellbacteria bacterium RIFOXYC2_FULL_35_25</name>
    <dbReference type="NCBI Taxonomy" id="1797582"/>
    <lineage>
        <taxon>Bacteria</taxon>
        <taxon>Candidatus Campbelliibacteriota</taxon>
    </lineage>
</organism>
<keyword evidence="2 7" id="KW-0699">rRNA-binding</keyword>
<evidence type="ECO:0000313" key="13">
    <source>
        <dbReference type="Proteomes" id="UP000179003"/>
    </source>
</evidence>
<dbReference type="GO" id="GO:0006412">
    <property type="term" value="P:translation"/>
    <property type="evidence" value="ECO:0007669"/>
    <property type="project" value="UniProtKB-UniRule"/>
</dbReference>
<evidence type="ECO:0000256" key="9">
    <source>
        <dbReference type="RuleBase" id="RU004006"/>
    </source>
</evidence>
<evidence type="ECO:0000256" key="11">
    <source>
        <dbReference type="SAM" id="MobiDB-lite"/>
    </source>
</evidence>
<feature type="region of interest" description="Disordered" evidence="11">
    <location>
        <begin position="112"/>
        <end position="143"/>
    </location>
</feature>
<keyword evidence="5 7" id="KW-0687">Ribonucleoprotein</keyword>
<evidence type="ECO:0000256" key="6">
    <source>
        <dbReference type="ARBA" id="ARBA00035207"/>
    </source>
</evidence>
<dbReference type="SUPFAM" id="SSF54843">
    <property type="entry name" value="Ribosomal protein L22"/>
    <property type="match status" value="1"/>
</dbReference>
<name>A0A1F5EIG0_9BACT</name>
<dbReference type="AlphaFoldDB" id="A0A1F5EIG0"/>
<dbReference type="PANTHER" id="PTHR13501">
    <property type="entry name" value="CHLOROPLAST 50S RIBOSOMAL PROTEIN L22-RELATED"/>
    <property type="match status" value="1"/>
</dbReference>
<reference evidence="12 13" key="1">
    <citation type="journal article" date="2016" name="Nat. Commun.">
        <title>Thousands of microbial genomes shed light on interconnected biogeochemical processes in an aquifer system.</title>
        <authorList>
            <person name="Anantharaman K."/>
            <person name="Brown C.T."/>
            <person name="Hug L.A."/>
            <person name="Sharon I."/>
            <person name="Castelle C.J."/>
            <person name="Probst A.J."/>
            <person name="Thomas B.C."/>
            <person name="Singh A."/>
            <person name="Wilkins M.J."/>
            <person name="Karaoz U."/>
            <person name="Brodie E.L."/>
            <person name="Williams K.H."/>
            <person name="Hubbard S.S."/>
            <person name="Banfield J.F."/>
        </authorList>
    </citation>
    <scope>NUCLEOTIDE SEQUENCE [LARGE SCALE GENOMIC DNA]</scope>
</reference>
<gene>
    <name evidence="7" type="primary">rplV</name>
    <name evidence="12" type="ORF">A2442_04190</name>
</gene>
<keyword evidence="4 7" id="KW-0689">Ribosomal protein</keyword>
<evidence type="ECO:0000313" key="12">
    <source>
        <dbReference type="EMBL" id="OGD67207.1"/>
    </source>
</evidence>
<evidence type="ECO:0000256" key="3">
    <source>
        <dbReference type="ARBA" id="ARBA00022884"/>
    </source>
</evidence>
<evidence type="ECO:0000256" key="1">
    <source>
        <dbReference type="ARBA" id="ARBA00009451"/>
    </source>
</evidence>
<evidence type="ECO:0000256" key="7">
    <source>
        <dbReference type="HAMAP-Rule" id="MF_01331"/>
    </source>
</evidence>
<sequence length="143" mass="16399">MIKAELKNYRQSPRKVRLIADLVRGKDVSRALIELNFLNKKASLVIKKLLESAVANAKHNFNIEKANLFVKEIMVDEGATLKRRLAGSKGRAFPIKKRTSHIFVNLETKGEKELKKSKKTTKKEVVKNKETKEQKNTETKIKK</sequence>
<dbReference type="PANTHER" id="PTHR13501:SF8">
    <property type="entry name" value="LARGE RIBOSOMAL SUBUNIT PROTEIN UL22M"/>
    <property type="match status" value="1"/>
</dbReference>
<dbReference type="HAMAP" id="MF_01331_B">
    <property type="entry name" value="Ribosomal_uL22_B"/>
    <property type="match status" value="1"/>
</dbReference>
<accession>A0A1F5EIG0</accession>
<dbReference type="NCBIfam" id="TIGR01044">
    <property type="entry name" value="rplV_bact"/>
    <property type="match status" value="1"/>
</dbReference>
<comment type="function">
    <text evidence="7 10">This protein binds specifically to 23S rRNA; its binding is stimulated by other ribosomal proteins, e.g., L4, L17, and L20. It is important during the early stages of 50S assembly. It makes multiple contacts with different domains of the 23S rRNA in the assembled 50S subunit and ribosome.</text>
</comment>
<dbReference type="Gene3D" id="3.90.470.10">
    <property type="entry name" value="Ribosomal protein L22/L17"/>
    <property type="match status" value="1"/>
</dbReference>
<evidence type="ECO:0000256" key="2">
    <source>
        <dbReference type="ARBA" id="ARBA00022730"/>
    </source>
</evidence>
<dbReference type="CDD" id="cd00336">
    <property type="entry name" value="Ribosomal_L22"/>
    <property type="match status" value="1"/>
</dbReference>
<dbReference type="InterPro" id="IPR047867">
    <property type="entry name" value="Ribosomal_uL22_bac/org-type"/>
</dbReference>
<evidence type="ECO:0000256" key="10">
    <source>
        <dbReference type="RuleBase" id="RU004008"/>
    </source>
</evidence>
<comment type="function">
    <text evidence="7">The globular domain of the protein is located near the polypeptide exit tunnel on the outside of the subunit, while an extended beta-hairpin is found that lines the wall of the exit tunnel in the center of the 70S ribosome.</text>
</comment>
<dbReference type="InterPro" id="IPR005727">
    <property type="entry name" value="Ribosomal_uL22_bac/chlpt-type"/>
</dbReference>
<dbReference type="GO" id="GO:0003735">
    <property type="term" value="F:structural constituent of ribosome"/>
    <property type="evidence" value="ECO:0007669"/>
    <property type="project" value="InterPro"/>
</dbReference>
<dbReference type="GO" id="GO:0019843">
    <property type="term" value="F:rRNA binding"/>
    <property type="evidence" value="ECO:0007669"/>
    <property type="project" value="UniProtKB-UniRule"/>
</dbReference>
<keyword evidence="3 7" id="KW-0694">RNA-binding</keyword>
<comment type="subunit">
    <text evidence="7 9">Part of the 50S ribosomal subunit.</text>
</comment>
<dbReference type="Proteomes" id="UP000179003">
    <property type="component" value="Unassembled WGS sequence"/>
</dbReference>
<dbReference type="GO" id="GO:0022625">
    <property type="term" value="C:cytosolic large ribosomal subunit"/>
    <property type="evidence" value="ECO:0007669"/>
    <property type="project" value="TreeGrafter"/>
</dbReference>
<dbReference type="STRING" id="1797582.A2442_04190"/>
<evidence type="ECO:0000256" key="4">
    <source>
        <dbReference type="ARBA" id="ARBA00022980"/>
    </source>
</evidence>
<proteinExistence type="inferred from homology"/>